<keyword evidence="5" id="KW-1133">Transmembrane helix</keyword>
<dbReference type="GO" id="GO:0015031">
    <property type="term" value="P:protein transport"/>
    <property type="evidence" value="ECO:0007669"/>
    <property type="project" value="UniProtKB-KW"/>
</dbReference>
<evidence type="ECO:0000313" key="9">
    <source>
        <dbReference type="Proteomes" id="UP000034883"/>
    </source>
</evidence>
<evidence type="ECO:0000256" key="6">
    <source>
        <dbReference type="ARBA" id="ARBA00023136"/>
    </source>
</evidence>
<evidence type="ECO:0000256" key="1">
    <source>
        <dbReference type="ARBA" id="ARBA00004162"/>
    </source>
</evidence>
<dbReference type="STRING" id="927083.DB32_000482"/>
<keyword evidence="6" id="KW-0472">Membrane</keyword>
<evidence type="ECO:0000256" key="7">
    <source>
        <dbReference type="RuleBase" id="RU003879"/>
    </source>
</evidence>
<keyword evidence="3" id="KW-1003">Cell membrane</keyword>
<evidence type="ECO:0000256" key="4">
    <source>
        <dbReference type="ARBA" id="ARBA00022692"/>
    </source>
</evidence>
<evidence type="ECO:0000256" key="2">
    <source>
        <dbReference type="ARBA" id="ARBA00005811"/>
    </source>
</evidence>
<comment type="subcellular location">
    <subcellularLocation>
        <location evidence="1">Cell membrane</location>
        <topology evidence="1">Single-pass membrane protein</topology>
    </subcellularLocation>
    <subcellularLocation>
        <location evidence="7">Cell membrane</location>
        <topology evidence="7">Single-pass type II membrane protein</topology>
    </subcellularLocation>
</comment>
<dbReference type="Pfam" id="PF02472">
    <property type="entry name" value="ExbD"/>
    <property type="match status" value="1"/>
</dbReference>
<dbReference type="InterPro" id="IPR003400">
    <property type="entry name" value="ExbD"/>
</dbReference>
<dbReference type="GO" id="GO:0005886">
    <property type="term" value="C:plasma membrane"/>
    <property type="evidence" value="ECO:0007669"/>
    <property type="project" value="UniProtKB-SubCell"/>
</dbReference>
<organism evidence="8 9">
    <name type="scientific">Sandaracinus amylolyticus</name>
    <dbReference type="NCBI Taxonomy" id="927083"/>
    <lineage>
        <taxon>Bacteria</taxon>
        <taxon>Pseudomonadati</taxon>
        <taxon>Myxococcota</taxon>
        <taxon>Polyangia</taxon>
        <taxon>Polyangiales</taxon>
        <taxon>Sandaracinaceae</taxon>
        <taxon>Sandaracinus</taxon>
    </lineage>
</organism>
<gene>
    <name evidence="8" type="ORF">DB32_000482</name>
</gene>
<proteinExistence type="inferred from homology"/>
<dbReference type="Proteomes" id="UP000034883">
    <property type="component" value="Chromosome"/>
</dbReference>
<reference evidence="8 9" key="1">
    <citation type="submission" date="2015-03" db="EMBL/GenBank/DDBJ databases">
        <title>Genome assembly of Sandaracinus amylolyticus DSM 53668.</title>
        <authorList>
            <person name="Sharma G."/>
            <person name="Subramanian S."/>
        </authorList>
    </citation>
    <scope>NUCLEOTIDE SEQUENCE [LARGE SCALE GENOMIC DNA]</scope>
    <source>
        <strain evidence="8 9">DSM 53668</strain>
    </source>
</reference>
<keyword evidence="7" id="KW-0653">Protein transport</keyword>
<protein>
    <submittedName>
        <fullName evidence="8">Adventurous gliding motility protein S</fullName>
    </submittedName>
</protein>
<sequence>MKGLVRRKLRKVPPHEEQSLNIYPMMDIMTIILVFMIMQVANETANISQSDELQLPWTTSTEQLTEALAIQISRTEVIVDGRPVVQLRNGTVDPSQKQGGANGFLITPLLNEMQQHRDRLKLIAQRNPRRPFTGEVQIIADRRTPFRTLSEIIYTIGQAEFAHMHFVALEESQGGGGGGH</sequence>
<evidence type="ECO:0000313" key="8">
    <source>
        <dbReference type="EMBL" id="AKF03333.1"/>
    </source>
</evidence>
<dbReference type="GO" id="GO:0022857">
    <property type="term" value="F:transmembrane transporter activity"/>
    <property type="evidence" value="ECO:0007669"/>
    <property type="project" value="InterPro"/>
</dbReference>
<keyword evidence="7" id="KW-0813">Transport</keyword>
<dbReference type="AlphaFoldDB" id="A0A0F6VZD2"/>
<comment type="similarity">
    <text evidence="2 7">Belongs to the ExbD/TolR family.</text>
</comment>
<dbReference type="EMBL" id="CP011125">
    <property type="protein sequence ID" value="AKF03333.1"/>
    <property type="molecule type" value="Genomic_DNA"/>
</dbReference>
<evidence type="ECO:0000256" key="5">
    <source>
        <dbReference type="ARBA" id="ARBA00022989"/>
    </source>
</evidence>
<keyword evidence="9" id="KW-1185">Reference proteome</keyword>
<dbReference type="KEGG" id="samy:DB32_000482"/>
<name>A0A0F6VZD2_9BACT</name>
<keyword evidence="4 7" id="KW-0812">Transmembrane</keyword>
<accession>A0A0F6VZD2</accession>
<evidence type="ECO:0000256" key="3">
    <source>
        <dbReference type="ARBA" id="ARBA00022475"/>
    </source>
</evidence>